<feature type="transmembrane region" description="Helical" evidence="17">
    <location>
        <begin position="181"/>
        <end position="201"/>
    </location>
</feature>
<keyword evidence="10" id="KW-0460">Magnesium</keyword>
<dbReference type="FunFam" id="1.20.1110.10:FF:000002">
    <property type="entry name" value="Calcium-transporting ATPase"/>
    <property type="match status" value="1"/>
</dbReference>
<evidence type="ECO:0000313" key="20">
    <source>
        <dbReference type="EMBL" id="CDP33320.1"/>
    </source>
</evidence>
<feature type="region of interest" description="Disordered" evidence="18">
    <location>
        <begin position="1129"/>
        <end position="1200"/>
    </location>
</feature>
<evidence type="ECO:0000256" key="3">
    <source>
        <dbReference type="ARBA" id="ARBA00022554"/>
    </source>
</evidence>
<dbReference type="SUPFAM" id="SSF81665">
    <property type="entry name" value="Calcium ATPase, transmembrane domain M"/>
    <property type="match status" value="1"/>
</dbReference>
<dbReference type="InterPro" id="IPR023214">
    <property type="entry name" value="HAD_sf"/>
</dbReference>
<evidence type="ECO:0000256" key="10">
    <source>
        <dbReference type="ARBA" id="ARBA00022842"/>
    </source>
</evidence>
<evidence type="ECO:0000256" key="2">
    <source>
        <dbReference type="ARBA" id="ARBA00022448"/>
    </source>
</evidence>
<accession>A0A060SWP2</accession>
<dbReference type="GO" id="GO:0005774">
    <property type="term" value="C:vacuolar membrane"/>
    <property type="evidence" value="ECO:0007669"/>
    <property type="project" value="UniProtKB-SubCell"/>
</dbReference>
<keyword evidence="2 17" id="KW-0813">Transport</keyword>
<dbReference type="Gene3D" id="2.70.150.10">
    <property type="entry name" value="Calcium-transporting ATPase, cytoplasmic transduction domain A"/>
    <property type="match status" value="1"/>
</dbReference>
<dbReference type="PANTHER" id="PTHR24093:SF369">
    <property type="entry name" value="CALCIUM-TRANSPORTING ATPASE"/>
    <property type="match status" value="1"/>
</dbReference>
<gene>
    <name evidence="20" type="ORF">GNLVRS02_ARAD1A06798g</name>
</gene>
<dbReference type="InterPro" id="IPR023299">
    <property type="entry name" value="ATPase_P-typ_cyto_dom_N"/>
</dbReference>
<evidence type="ECO:0000256" key="8">
    <source>
        <dbReference type="ARBA" id="ARBA00022837"/>
    </source>
</evidence>
<keyword evidence="14 17" id="KW-0472">Membrane</keyword>
<dbReference type="EC" id="7.2.2.10" evidence="17"/>
<keyword evidence="7 17" id="KW-0547">Nucleotide-binding</keyword>
<feature type="transmembrane region" description="Helical" evidence="17">
    <location>
        <begin position="143"/>
        <end position="161"/>
    </location>
</feature>
<evidence type="ECO:0000256" key="11">
    <source>
        <dbReference type="ARBA" id="ARBA00022967"/>
    </source>
</evidence>
<comment type="caution">
    <text evidence="17">Lacks conserved residue(s) required for the propagation of feature annotation.</text>
</comment>
<dbReference type="PhylomeDB" id="A0A060SWP2"/>
<reference evidence="20" key="1">
    <citation type="submission" date="2014-02" db="EMBL/GenBank/DDBJ databases">
        <authorList>
            <person name="Genoscope - CEA"/>
        </authorList>
    </citation>
    <scope>NUCLEOTIDE SEQUENCE</scope>
    <source>
        <strain evidence="20">LS3</strain>
    </source>
</reference>
<evidence type="ECO:0000256" key="16">
    <source>
        <dbReference type="ARBA" id="ARBA00059328"/>
    </source>
</evidence>
<dbReference type="Pfam" id="PF00690">
    <property type="entry name" value="Cation_ATPase_N"/>
    <property type="match status" value="1"/>
</dbReference>
<dbReference type="Pfam" id="PF00689">
    <property type="entry name" value="Cation_ATPase_C"/>
    <property type="match status" value="1"/>
</dbReference>
<evidence type="ECO:0000256" key="9">
    <source>
        <dbReference type="ARBA" id="ARBA00022840"/>
    </source>
</evidence>
<dbReference type="NCBIfam" id="TIGR01517">
    <property type="entry name" value="ATPase-IIB_Ca"/>
    <property type="match status" value="1"/>
</dbReference>
<dbReference type="PANTHER" id="PTHR24093">
    <property type="entry name" value="CATION TRANSPORTING ATPASE"/>
    <property type="match status" value="1"/>
</dbReference>
<comment type="similarity">
    <text evidence="17">Belongs to the cation transport ATPase (P-type) (TC 3.A.3) family.</text>
</comment>
<evidence type="ECO:0000256" key="4">
    <source>
        <dbReference type="ARBA" id="ARBA00022568"/>
    </source>
</evidence>
<dbReference type="Gene3D" id="1.20.1110.10">
    <property type="entry name" value="Calcium-transporting ATPase, transmembrane domain"/>
    <property type="match status" value="1"/>
</dbReference>
<evidence type="ECO:0000256" key="15">
    <source>
        <dbReference type="ARBA" id="ARBA00048694"/>
    </source>
</evidence>
<dbReference type="InterPro" id="IPR036412">
    <property type="entry name" value="HAD-like_sf"/>
</dbReference>
<keyword evidence="12 17" id="KW-1133">Transmembrane helix</keyword>
<dbReference type="AlphaFoldDB" id="A0A060SWP2"/>
<reference evidence="20" key="2">
    <citation type="submission" date="2014-06" db="EMBL/GenBank/DDBJ databases">
        <title>The complete genome of Blastobotrys (Arxula) adeninivorans LS3 - a yeast of biotechnological interest.</title>
        <authorList>
            <person name="Kunze G."/>
            <person name="Gaillardin C."/>
            <person name="Czernicka M."/>
            <person name="Durrens P."/>
            <person name="Martin T."/>
            <person name="Boer E."/>
            <person name="Gabaldon T."/>
            <person name="Cruz J."/>
            <person name="Talla E."/>
            <person name="Marck C."/>
            <person name="Goffeau A."/>
            <person name="Barbe V."/>
            <person name="Baret P."/>
            <person name="Baronian K."/>
            <person name="Beier S."/>
            <person name="Bleykasten C."/>
            <person name="Bode R."/>
            <person name="Casaregola S."/>
            <person name="Despons L."/>
            <person name="Fairhead C."/>
            <person name="Giersberg M."/>
            <person name="Gierski P."/>
            <person name="Hahnel U."/>
            <person name="Hartmann A."/>
            <person name="Jankowska D."/>
            <person name="Jubin C."/>
            <person name="Jung P."/>
            <person name="Lafontaine I."/>
            <person name="Leh-Louis V."/>
            <person name="Lemaire M."/>
            <person name="Marcet-Houben M."/>
            <person name="Mascher M."/>
            <person name="Morel G."/>
            <person name="Richard G.-F."/>
            <person name="Riechen J."/>
            <person name="Sacerdot C."/>
            <person name="Sarkar A."/>
            <person name="Savel G."/>
            <person name="Schacherer J."/>
            <person name="Sherman D."/>
            <person name="Straub M.-L."/>
            <person name="Stein N."/>
            <person name="Thierry A."/>
            <person name="Trautwein-Schult A."/>
            <person name="Westhof E."/>
            <person name="Worch S."/>
            <person name="Dujon B."/>
            <person name="Souciet J.-L."/>
            <person name="Wincker P."/>
            <person name="Scholz U."/>
            <person name="Neuveglise N."/>
        </authorList>
    </citation>
    <scope>NUCLEOTIDE SEQUENCE</scope>
    <source>
        <strain evidence="20">LS3</strain>
    </source>
</reference>
<keyword evidence="9 17" id="KW-0067">ATP-binding</keyword>
<dbReference type="GO" id="GO:0016887">
    <property type="term" value="F:ATP hydrolysis activity"/>
    <property type="evidence" value="ECO:0007669"/>
    <property type="project" value="InterPro"/>
</dbReference>
<evidence type="ECO:0000256" key="1">
    <source>
        <dbReference type="ARBA" id="ARBA00004128"/>
    </source>
</evidence>
<dbReference type="CDD" id="cd02081">
    <property type="entry name" value="P-type_ATPase_Ca_PMCA-like"/>
    <property type="match status" value="1"/>
</dbReference>
<dbReference type="InterPro" id="IPR059000">
    <property type="entry name" value="ATPase_P-type_domA"/>
</dbReference>
<organism evidence="20">
    <name type="scientific">Blastobotrys adeninivorans</name>
    <name type="common">Yeast</name>
    <name type="synonym">Arxula adeninivorans</name>
    <dbReference type="NCBI Taxonomy" id="409370"/>
    <lineage>
        <taxon>Eukaryota</taxon>
        <taxon>Fungi</taxon>
        <taxon>Dikarya</taxon>
        <taxon>Ascomycota</taxon>
        <taxon>Saccharomycotina</taxon>
        <taxon>Dipodascomycetes</taxon>
        <taxon>Dipodascales</taxon>
        <taxon>Trichomonascaceae</taxon>
        <taxon>Blastobotrys</taxon>
    </lineage>
</organism>
<dbReference type="GO" id="GO:0005388">
    <property type="term" value="F:P-type calcium transporter activity"/>
    <property type="evidence" value="ECO:0007669"/>
    <property type="project" value="UniProtKB-EC"/>
</dbReference>
<feature type="transmembrane region" description="Helical" evidence="17">
    <location>
        <begin position="357"/>
        <end position="379"/>
    </location>
</feature>
<dbReference type="SMART" id="SM00831">
    <property type="entry name" value="Cation_ATPase_N"/>
    <property type="match status" value="1"/>
</dbReference>
<dbReference type="NCBIfam" id="TIGR01494">
    <property type="entry name" value="ATPase_P-type"/>
    <property type="match status" value="2"/>
</dbReference>
<comment type="subcellular location">
    <subcellularLocation>
        <location evidence="17">Membrane</location>
        <topology evidence="17">Multi-pass membrane protein</topology>
    </subcellularLocation>
    <subcellularLocation>
        <location evidence="1">Vacuole membrane</location>
        <topology evidence="1">Multi-pass membrane protein</topology>
    </subcellularLocation>
</comment>
<evidence type="ECO:0000256" key="5">
    <source>
        <dbReference type="ARBA" id="ARBA00022692"/>
    </source>
</evidence>
<dbReference type="GO" id="GO:0046872">
    <property type="term" value="F:metal ion binding"/>
    <property type="evidence" value="ECO:0007669"/>
    <property type="project" value="UniProtKB-KW"/>
</dbReference>
<comment type="function">
    <text evidence="16">This magnesium-dependent enzyme catalyzes the hydrolysis of ATP coupled with the transport of calcium. Transports the calcium to the vacuole and participates in the control of the cytosolic free calcium.</text>
</comment>
<dbReference type="GO" id="GO:0006874">
    <property type="term" value="P:intracellular calcium ion homeostasis"/>
    <property type="evidence" value="ECO:0007669"/>
    <property type="project" value="TreeGrafter"/>
</dbReference>
<dbReference type="InterPro" id="IPR001757">
    <property type="entry name" value="P_typ_ATPase"/>
</dbReference>
<evidence type="ECO:0000256" key="12">
    <source>
        <dbReference type="ARBA" id="ARBA00022989"/>
    </source>
</evidence>
<dbReference type="Pfam" id="PF13246">
    <property type="entry name" value="Cation_ATPase"/>
    <property type="match status" value="1"/>
</dbReference>
<dbReference type="SUPFAM" id="SSF56784">
    <property type="entry name" value="HAD-like"/>
    <property type="match status" value="1"/>
</dbReference>
<name>A0A060SWP2_BLAAD</name>
<dbReference type="InterPro" id="IPR008250">
    <property type="entry name" value="ATPase_P-typ_transduc_dom_A_sf"/>
</dbReference>
<dbReference type="InterPro" id="IPR004014">
    <property type="entry name" value="ATPase_P-typ_cation-transptr_N"/>
</dbReference>
<feature type="region of interest" description="Disordered" evidence="18">
    <location>
        <begin position="1"/>
        <end position="29"/>
    </location>
</feature>
<dbReference type="SFLD" id="SFLDS00003">
    <property type="entry name" value="Haloacid_Dehalogenase"/>
    <property type="match status" value="1"/>
</dbReference>
<comment type="function">
    <text evidence="17">Catalyzes the hydrolysis of ATP coupled with the transport of calcium.</text>
</comment>
<keyword evidence="4 17" id="KW-0109">Calcium transport</keyword>
<evidence type="ECO:0000259" key="19">
    <source>
        <dbReference type="SMART" id="SM00831"/>
    </source>
</evidence>
<comment type="catalytic activity">
    <reaction evidence="15 17">
        <text>Ca(2+)(in) + ATP + H2O = Ca(2+)(out) + ADP + phosphate + H(+)</text>
        <dbReference type="Rhea" id="RHEA:18105"/>
        <dbReference type="ChEBI" id="CHEBI:15377"/>
        <dbReference type="ChEBI" id="CHEBI:15378"/>
        <dbReference type="ChEBI" id="CHEBI:29108"/>
        <dbReference type="ChEBI" id="CHEBI:30616"/>
        <dbReference type="ChEBI" id="CHEBI:43474"/>
        <dbReference type="ChEBI" id="CHEBI:456216"/>
        <dbReference type="EC" id="7.2.2.10"/>
    </reaction>
</comment>
<dbReference type="Gene3D" id="3.40.50.1000">
    <property type="entry name" value="HAD superfamily/HAD-like"/>
    <property type="match status" value="1"/>
</dbReference>
<dbReference type="Pfam" id="PF00122">
    <property type="entry name" value="E1-E2_ATPase"/>
    <property type="match status" value="1"/>
</dbReference>
<evidence type="ECO:0000256" key="13">
    <source>
        <dbReference type="ARBA" id="ARBA00023065"/>
    </source>
</evidence>
<evidence type="ECO:0000256" key="14">
    <source>
        <dbReference type="ARBA" id="ARBA00023136"/>
    </source>
</evidence>
<dbReference type="Pfam" id="PF08282">
    <property type="entry name" value="Hydrolase_3"/>
    <property type="match status" value="1"/>
</dbReference>
<keyword evidence="8 17" id="KW-0106">Calcium</keyword>
<dbReference type="SUPFAM" id="SSF81653">
    <property type="entry name" value="Calcium ATPase, transduction domain A"/>
    <property type="match status" value="1"/>
</dbReference>
<feature type="transmembrane region" description="Helical" evidence="17">
    <location>
        <begin position="1023"/>
        <end position="1042"/>
    </location>
</feature>
<dbReference type="GO" id="GO:0005524">
    <property type="term" value="F:ATP binding"/>
    <property type="evidence" value="ECO:0007669"/>
    <property type="project" value="UniProtKB-KW"/>
</dbReference>
<dbReference type="EMBL" id="HG937691">
    <property type="protein sequence ID" value="CDP33320.1"/>
    <property type="molecule type" value="Genomic_DNA"/>
</dbReference>
<dbReference type="InterPro" id="IPR044492">
    <property type="entry name" value="P_typ_ATPase_HD_dom"/>
</dbReference>
<feature type="transmembrane region" description="Helical" evidence="17">
    <location>
        <begin position="399"/>
        <end position="427"/>
    </location>
</feature>
<keyword evidence="6" id="KW-0479">Metal-binding</keyword>
<evidence type="ECO:0000256" key="18">
    <source>
        <dbReference type="SAM" id="MobiDB-lite"/>
    </source>
</evidence>
<dbReference type="FunFam" id="2.70.150.10:FF:000028">
    <property type="entry name" value="Calcium-transporting ATPase"/>
    <property type="match status" value="1"/>
</dbReference>
<dbReference type="InterPro" id="IPR018303">
    <property type="entry name" value="ATPase_P-typ_P_site"/>
</dbReference>
<dbReference type="InterPro" id="IPR006408">
    <property type="entry name" value="P-type_ATPase_IIB"/>
</dbReference>
<keyword evidence="13 17" id="KW-0406">Ion transport</keyword>
<evidence type="ECO:0000256" key="17">
    <source>
        <dbReference type="RuleBase" id="RU361146"/>
    </source>
</evidence>
<evidence type="ECO:0000256" key="7">
    <source>
        <dbReference type="ARBA" id="ARBA00022741"/>
    </source>
</evidence>
<dbReference type="PRINTS" id="PR00119">
    <property type="entry name" value="CATATPASE"/>
</dbReference>
<dbReference type="FunFam" id="3.40.50.1000:FF:000018">
    <property type="entry name" value="Calcium-transporting ATPase"/>
    <property type="match status" value="1"/>
</dbReference>
<dbReference type="PROSITE" id="PS00154">
    <property type="entry name" value="ATPASE_E1_E2"/>
    <property type="match status" value="1"/>
</dbReference>
<dbReference type="SFLD" id="SFLDF00027">
    <property type="entry name" value="p-type_atpase"/>
    <property type="match status" value="1"/>
</dbReference>
<protein>
    <recommendedName>
        <fullName evidence="17">Calcium-transporting ATPase</fullName>
        <ecNumber evidence="17">7.2.2.10</ecNumber>
    </recommendedName>
</protein>
<sequence>MGDPPKITIDTSVTNDAPGIGSPVEAVQSRQHDWIEEAQQALDDNAGDTDNDNHDEAAKAQFPLSNDQLRALVDPKNAYVLYQMGGLPELASKLQTNLEHGLSVDESQDISNPRVARYGRNVLPEKKAKSLLKLMWIAFQDKVLIILTIAAIISFALGMYQTFGQPPEYDDEGHEIPKVEWVEGVAIIVAVLIVVVVGAVNDWQKEKQFVKLNKKKEDRKIKVMRGGKPEQISVHDLLVGDLLLLEPGDMLPGDGVLVKGFDVKCDESAASGESATLTKHEAEKVTKLIKETGNELDPVSKKLDAFLLSGGKVVGGTGVCLVTAVGTHSYHGRTLMSLQDEDEATPLQEKLNNMAEAIAKFGVGAAVLLFIVLFIRFLVEITHGDKDLTSAQKGNEFMKLFITAITIIVVAVPEGLPLAVTLALAFATTRMVKDNNLVRVLKACETMGGATTVCSDKTGTLTQNRMTVVAATLGSNIDKPIVISEDQDNAQESLEALPEDTRKLLLDSIAINSSAFENQNAEEADGPFVGSKTETALLEFARKYMALGDLENYRADTATEQVYPFDSAKKFMATVIDRKDGKHTVLLKGASEVVLRRCGYVWDASTNGPREMTDDDIKRFKTQIDSYASRSLRTLGLVYKTIPQGSLPDDPDQAKREEELFGTHHHPDYVFLCLVGIQDPLRPGVRKAVEDCQRAGVVVRMVTGDNLQTAKAIAKDCGIIKEGDIESGEAIVMEGPKFRSLDHFEVYQIVPKLRVLARSSPQDKRKLVKILKSQREVVAVTGDGTNDAPALKLADVGFSMGIAGTEVAKEASEIVLMDDNFGSIVKGIMWGRTVNDAVKKFLQFQLTVNVTAVLLTFVSAVASSENASVLTAVQLLWVNLIMDTFAALALATDPPSPSVLDREPDGRTKGLITVQMWKMIMGQAVFQLAVTFVLHFAGDSLFHVDGANAAEKERMDAMVFNTFVWMQFFNIFCNRRLDSKFNILEGIFRNWYFIVIVILIGGIQVMIMFVGGAAFSVKRQTGGQWATALICGVCSIPMAMLIRSIPDWIVVKLFPTRVFQFIMRNFLRIGRKKDQEGDMVPPPADEENSVGVSYRWHPAIEQVREQLVFIKKLRGGRMSNLRFKPKQMYDSWKDSRTPSPSPGGANSPYLYSPTLGGSSSSTHSRQQPSNTSIADNGLLSVPDQRARRHSSSSSTIGAMAMVPTIVGGAVAGWSPSEEQAPALRRDSD</sequence>
<dbReference type="InterPro" id="IPR006068">
    <property type="entry name" value="ATPase_P-typ_cation-transptr_C"/>
</dbReference>
<feature type="transmembrane region" description="Helical" evidence="17">
    <location>
        <begin position="993"/>
        <end position="1017"/>
    </location>
</feature>
<dbReference type="SUPFAM" id="SSF81660">
    <property type="entry name" value="Metal cation-transporting ATPase, ATP-binding domain N"/>
    <property type="match status" value="1"/>
</dbReference>
<dbReference type="SFLD" id="SFLDG00002">
    <property type="entry name" value="C1.7:_P-type_atpase_like"/>
    <property type="match status" value="1"/>
</dbReference>
<proteinExistence type="inferred from homology"/>
<dbReference type="GO" id="GO:0005886">
    <property type="term" value="C:plasma membrane"/>
    <property type="evidence" value="ECO:0007669"/>
    <property type="project" value="TreeGrafter"/>
</dbReference>
<keyword evidence="11" id="KW-1278">Translocase</keyword>
<feature type="domain" description="Cation-transporting P-type ATPase N-terminal" evidence="19">
    <location>
        <begin position="80"/>
        <end position="159"/>
    </location>
</feature>
<feature type="compositionally biased region" description="Low complexity" evidence="18">
    <location>
        <begin position="1149"/>
        <end position="1169"/>
    </location>
</feature>
<dbReference type="PRINTS" id="PR00121">
    <property type="entry name" value="NAKATPASE"/>
</dbReference>
<keyword evidence="3" id="KW-0926">Vacuole</keyword>
<evidence type="ECO:0000256" key="6">
    <source>
        <dbReference type="ARBA" id="ARBA00022723"/>
    </source>
</evidence>
<dbReference type="InterPro" id="IPR023298">
    <property type="entry name" value="ATPase_P-typ_TM_dom_sf"/>
</dbReference>
<keyword evidence="5 17" id="KW-0812">Transmembrane</keyword>
<dbReference type="Gene3D" id="3.40.1110.10">
    <property type="entry name" value="Calcium-transporting ATPase, cytoplasmic domain N"/>
    <property type="match status" value="1"/>
</dbReference>